<dbReference type="RefSeq" id="WP_136853458.1">
    <property type="nucleotide sequence ID" value="NZ_SWCI01000006.1"/>
</dbReference>
<gene>
    <name evidence="2" type="ORF">FCL40_11585</name>
</gene>
<keyword evidence="3" id="KW-1185">Reference proteome</keyword>
<keyword evidence="1" id="KW-0472">Membrane</keyword>
<evidence type="ECO:0000256" key="1">
    <source>
        <dbReference type="SAM" id="Phobius"/>
    </source>
</evidence>
<evidence type="ECO:0000313" key="2">
    <source>
        <dbReference type="EMBL" id="TKB48781.1"/>
    </source>
</evidence>
<accession>A0A4U1BDV3</accession>
<comment type="caution">
    <text evidence="2">The sequence shown here is derived from an EMBL/GenBank/DDBJ whole genome shotgun (WGS) entry which is preliminary data.</text>
</comment>
<evidence type="ECO:0000313" key="3">
    <source>
        <dbReference type="Proteomes" id="UP000305674"/>
    </source>
</evidence>
<proteinExistence type="predicted"/>
<keyword evidence="1" id="KW-0812">Transmembrane</keyword>
<protein>
    <submittedName>
        <fullName evidence="2">Pilus assembly protein PilX</fullName>
    </submittedName>
</protein>
<feature type="transmembrane region" description="Helical" evidence="1">
    <location>
        <begin position="6"/>
        <end position="26"/>
    </location>
</feature>
<dbReference type="AlphaFoldDB" id="A0A4U1BDV3"/>
<organism evidence="2 3">
    <name type="scientific">Ferrimonas sediminicola</name>
    <dbReference type="NCBI Taxonomy" id="2569538"/>
    <lineage>
        <taxon>Bacteria</taxon>
        <taxon>Pseudomonadati</taxon>
        <taxon>Pseudomonadota</taxon>
        <taxon>Gammaproteobacteria</taxon>
        <taxon>Alteromonadales</taxon>
        <taxon>Ferrimonadaceae</taxon>
        <taxon>Ferrimonas</taxon>
    </lineage>
</organism>
<name>A0A4U1BDV3_9GAMM</name>
<dbReference type="Proteomes" id="UP000305674">
    <property type="component" value="Unassembled WGS sequence"/>
</dbReference>
<keyword evidence="1" id="KW-1133">Transmembrane helix</keyword>
<dbReference type="OrthoDB" id="6264043at2"/>
<sequence>MKRQGGVVLMVSIFILMVLMILGLSLSSNSRVTMMGTAASTARQQALQQARGAQEGFVERQRLARAGSLLLTNSGAQILADTVFSAQHRIDFIAEGPCKRSAEADSGSSFLCRTNEISSRVSFGKGGRGSLSVTTGIEQQVLLVGN</sequence>
<reference evidence="2 3" key="1">
    <citation type="submission" date="2019-04" db="EMBL/GenBank/DDBJ databases">
        <authorList>
            <person name="Hwang J.C."/>
        </authorList>
    </citation>
    <scope>NUCLEOTIDE SEQUENCE [LARGE SCALE GENOMIC DNA]</scope>
    <source>
        <strain evidence="2 3">IMCC35001</strain>
    </source>
</reference>
<dbReference type="EMBL" id="SWCI01000006">
    <property type="protein sequence ID" value="TKB48781.1"/>
    <property type="molecule type" value="Genomic_DNA"/>
</dbReference>